<dbReference type="AlphaFoldDB" id="A0A6J6TG66"/>
<evidence type="ECO:0000313" key="1">
    <source>
        <dbReference type="EMBL" id="CAB4746216.1"/>
    </source>
</evidence>
<protein>
    <submittedName>
        <fullName evidence="1">Unannotated protein</fullName>
    </submittedName>
</protein>
<sequence length="55" mass="5798">MSYSEEEAERYWPAAAVHHESGAVIDGSYVIGIEGVTDTEYVGDDTDSNVCSAGG</sequence>
<dbReference type="EMBL" id="CAEZZA010000071">
    <property type="protein sequence ID" value="CAB4746216.1"/>
    <property type="molecule type" value="Genomic_DNA"/>
</dbReference>
<name>A0A6J6TG66_9ZZZZ</name>
<gene>
    <name evidence="1" type="ORF">UFOPK2809_00648</name>
</gene>
<reference evidence="1" key="1">
    <citation type="submission" date="2020-05" db="EMBL/GenBank/DDBJ databases">
        <authorList>
            <person name="Chiriac C."/>
            <person name="Salcher M."/>
            <person name="Ghai R."/>
            <person name="Kavagutti S V."/>
        </authorList>
    </citation>
    <scope>NUCLEOTIDE SEQUENCE</scope>
</reference>
<proteinExistence type="predicted"/>
<accession>A0A6J6TG66</accession>
<organism evidence="1">
    <name type="scientific">freshwater metagenome</name>
    <dbReference type="NCBI Taxonomy" id="449393"/>
    <lineage>
        <taxon>unclassified sequences</taxon>
        <taxon>metagenomes</taxon>
        <taxon>ecological metagenomes</taxon>
    </lineage>
</organism>